<dbReference type="RefSeq" id="WP_188777029.1">
    <property type="nucleotide sequence ID" value="NZ_BMMB01000008.1"/>
</dbReference>
<dbReference type="SUPFAM" id="SSF52540">
    <property type="entry name" value="P-loop containing nucleoside triphosphate hydrolases"/>
    <property type="match status" value="1"/>
</dbReference>
<dbReference type="SUPFAM" id="SSF52172">
    <property type="entry name" value="CheY-like"/>
    <property type="match status" value="1"/>
</dbReference>
<name>A0ABU1IXE5_9BACL</name>
<dbReference type="InterPro" id="IPR050625">
    <property type="entry name" value="ParA/MinD_ATPase"/>
</dbReference>
<dbReference type="PANTHER" id="PTHR43384">
    <property type="entry name" value="SEPTUM SITE-DETERMINING PROTEIN MIND HOMOLOG, CHLOROPLASTIC-RELATED"/>
    <property type="match status" value="1"/>
</dbReference>
<organism evidence="2 3">
    <name type="scientific">Paenibacillus hunanensis</name>
    <dbReference type="NCBI Taxonomy" id="539262"/>
    <lineage>
        <taxon>Bacteria</taxon>
        <taxon>Bacillati</taxon>
        <taxon>Bacillota</taxon>
        <taxon>Bacilli</taxon>
        <taxon>Bacillales</taxon>
        <taxon>Paenibacillaceae</taxon>
        <taxon>Paenibacillus</taxon>
    </lineage>
</organism>
<dbReference type="Gene3D" id="3.40.50.2300">
    <property type="match status" value="1"/>
</dbReference>
<keyword evidence="3" id="KW-1185">Reference proteome</keyword>
<dbReference type="InterPro" id="IPR011006">
    <property type="entry name" value="CheY-like_superfamily"/>
</dbReference>
<evidence type="ECO:0000259" key="1">
    <source>
        <dbReference type="Pfam" id="PF13614"/>
    </source>
</evidence>
<dbReference type="EMBL" id="JAVDQH010000005">
    <property type="protein sequence ID" value="MDR6243844.1"/>
    <property type="molecule type" value="Genomic_DNA"/>
</dbReference>
<reference evidence="2 3" key="1">
    <citation type="submission" date="2023-07" db="EMBL/GenBank/DDBJ databases">
        <title>Genomic Encyclopedia of Type Strains, Phase IV (KMG-IV): sequencing the most valuable type-strain genomes for metagenomic binning, comparative biology and taxonomic classification.</title>
        <authorList>
            <person name="Goeker M."/>
        </authorList>
    </citation>
    <scope>NUCLEOTIDE SEQUENCE [LARGE SCALE GENOMIC DNA]</scope>
    <source>
        <strain evidence="2 3">DSM 22170</strain>
    </source>
</reference>
<dbReference type="InterPro" id="IPR027417">
    <property type="entry name" value="P-loop_NTPase"/>
</dbReference>
<dbReference type="Gene3D" id="3.40.50.300">
    <property type="entry name" value="P-loop containing nucleotide triphosphate hydrolases"/>
    <property type="match status" value="1"/>
</dbReference>
<comment type="caution">
    <text evidence="2">The sequence shown here is derived from an EMBL/GenBank/DDBJ whole genome shotgun (WGS) entry which is preliminary data.</text>
</comment>
<sequence length="405" mass="45251">MSTVKVTIISSNERLTQQLVQSIHFYNMQTGEVIEKPREAYMHIHPREPRIILFAEPEETMELAPIVMQLKKVNAGAPVIFLSRTGDFERIREMYRAGAADILRIPDELEQLEQVLTKATQLALRGADQRPHAQQGATGGKIISVYSSKGGSGATTIAVNVAQAMALQNQDARVLLVDLNLQFGGIQHYLDIAFERNLGDLKSVLHELTFSQLSSVLYRVDSSNLNLLLSPAHPQEAENFTSDDMELLFSVCRQNFDYIILDLPHELNEVSISAISQTDQLAYVLNLDRASILSLKSVLNILDRYHLIDTSQIALILNKHSRRSDVTRDDLEKIINLPVLGSISEDLKGQLQTSANLGLPLIMERQEKLKSLKGPIKQFIELQSALTGREGGERRVDLPQAQQQA</sequence>
<proteinExistence type="predicted"/>
<dbReference type="Proteomes" id="UP001185028">
    <property type="component" value="Unassembled WGS sequence"/>
</dbReference>
<dbReference type="PANTHER" id="PTHR43384:SF13">
    <property type="entry name" value="SLR0110 PROTEIN"/>
    <property type="match status" value="1"/>
</dbReference>
<protein>
    <submittedName>
        <fullName evidence="2">Pilus assembly protein CpaE</fullName>
    </submittedName>
</protein>
<dbReference type="Pfam" id="PF13614">
    <property type="entry name" value="AAA_31"/>
    <property type="match status" value="1"/>
</dbReference>
<accession>A0ABU1IXE5</accession>
<gene>
    <name evidence="2" type="ORF">JOC58_001737</name>
</gene>
<feature type="domain" description="AAA" evidence="1">
    <location>
        <begin position="141"/>
        <end position="305"/>
    </location>
</feature>
<evidence type="ECO:0000313" key="3">
    <source>
        <dbReference type="Proteomes" id="UP001185028"/>
    </source>
</evidence>
<dbReference type="InterPro" id="IPR025669">
    <property type="entry name" value="AAA_dom"/>
</dbReference>
<evidence type="ECO:0000313" key="2">
    <source>
        <dbReference type="EMBL" id="MDR6243844.1"/>
    </source>
</evidence>